<dbReference type="InterPro" id="IPR015168">
    <property type="entry name" value="SsuA/THI5"/>
</dbReference>
<evidence type="ECO:0000256" key="2">
    <source>
        <dbReference type="ARBA" id="ARBA00012528"/>
    </source>
</evidence>
<feature type="transmembrane region" description="Helical" evidence="4">
    <location>
        <begin position="339"/>
        <end position="362"/>
    </location>
</feature>
<dbReference type="SUPFAM" id="SSF55073">
    <property type="entry name" value="Nucleotide cyclase"/>
    <property type="match status" value="1"/>
</dbReference>
<evidence type="ECO:0000256" key="4">
    <source>
        <dbReference type="SAM" id="Phobius"/>
    </source>
</evidence>
<dbReference type="OrthoDB" id="9180959at2"/>
<dbReference type="GO" id="GO:0052621">
    <property type="term" value="F:diguanylate cyclase activity"/>
    <property type="evidence" value="ECO:0007669"/>
    <property type="project" value="UniProtKB-EC"/>
</dbReference>
<dbReference type="CDD" id="cd01949">
    <property type="entry name" value="GGDEF"/>
    <property type="match status" value="1"/>
</dbReference>
<evidence type="ECO:0000313" key="7">
    <source>
        <dbReference type="Proteomes" id="UP000242999"/>
    </source>
</evidence>
<dbReference type="InterPro" id="IPR043128">
    <property type="entry name" value="Rev_trsase/Diguanyl_cyclase"/>
</dbReference>
<dbReference type="InterPro" id="IPR000160">
    <property type="entry name" value="GGDEF_dom"/>
</dbReference>
<dbReference type="Pfam" id="PF00990">
    <property type="entry name" value="GGDEF"/>
    <property type="match status" value="1"/>
</dbReference>
<protein>
    <recommendedName>
        <fullName evidence="2">diguanylate cyclase</fullName>
        <ecNumber evidence="2">2.7.7.65</ecNumber>
    </recommendedName>
</protein>
<dbReference type="RefSeq" id="WP_093311978.1">
    <property type="nucleotide sequence ID" value="NZ_FNYH01000015.1"/>
</dbReference>
<evidence type="ECO:0000256" key="3">
    <source>
        <dbReference type="ARBA" id="ARBA00034247"/>
    </source>
</evidence>
<keyword evidence="7" id="KW-1185">Reference proteome</keyword>
<dbReference type="PROSITE" id="PS50887">
    <property type="entry name" value="GGDEF"/>
    <property type="match status" value="1"/>
</dbReference>
<comment type="cofactor">
    <cofactor evidence="1">
        <name>Mg(2+)</name>
        <dbReference type="ChEBI" id="CHEBI:18420"/>
    </cofactor>
</comment>
<dbReference type="SUPFAM" id="SSF53850">
    <property type="entry name" value="Periplasmic binding protein-like II"/>
    <property type="match status" value="1"/>
</dbReference>
<dbReference type="PANTHER" id="PTHR45138:SF9">
    <property type="entry name" value="DIGUANYLATE CYCLASE DGCM-RELATED"/>
    <property type="match status" value="1"/>
</dbReference>
<dbReference type="AlphaFoldDB" id="A0A1H6U6V0"/>
<gene>
    <name evidence="6" type="ORF">SAMN05421831_11516</name>
</gene>
<organism evidence="6 7">
    <name type="scientific">Allopseudospirillum japonicum</name>
    <dbReference type="NCBI Taxonomy" id="64971"/>
    <lineage>
        <taxon>Bacteria</taxon>
        <taxon>Pseudomonadati</taxon>
        <taxon>Pseudomonadota</taxon>
        <taxon>Gammaproteobacteria</taxon>
        <taxon>Oceanospirillales</taxon>
        <taxon>Oceanospirillaceae</taxon>
        <taxon>Allopseudospirillum</taxon>
    </lineage>
</organism>
<sequence>MNFLRLGLWLSLLILSGPIQANQGIRVLLPSAEAHFRFAGVYAAYKLGWYQKAHLQVELIHQADVHPVQEVVAARVDFSFMDTRLLWYRLHNKPVVALASIFQRSPYILLGLQHAEKDLALRLQQGHSLPLATDLYPLELALILRQANLLQTLRLEKLQATYQPLSTPGWQALISQQTQVISAWISDAPYRLLQHDAQAQIWQPPALDTPLYADTLFTSERFLQRSPQAVQAFREVTLQGWRYAVANPEQVIDWLLQDAPFLVQRSREHLRYEAQHLIPLMQLGWHEVGETQAKYWAQIAREYQSLGWIQDKNLQALQGFVFSQQTDVEQQIWVRLRPWIFASALGGFLLLLLLLYVLQANYRLRCEMRRRRDVEEALRQQAQSDSLTGIYNRGFFLERCRHQLQAWREQAPKDRLGVLVMVDLDHFKAINDQYGHPVGDEVIKKVAHQLQHALQPPELVGRLGGEEFGLLLSVKNLDEAVRWLHAQQYQLKTDPLQLEGQSITISFSAGMVAVQAQSLANLLKSADDALYQAKRHGRDRVEIFSG</sequence>
<dbReference type="EC" id="2.7.7.65" evidence="2"/>
<dbReference type="STRING" id="64971.SAMN05421831_11516"/>
<dbReference type="Gene3D" id="3.30.70.270">
    <property type="match status" value="1"/>
</dbReference>
<keyword evidence="4" id="KW-0812">Transmembrane</keyword>
<dbReference type="Pfam" id="PF09084">
    <property type="entry name" value="NMT1"/>
    <property type="match status" value="2"/>
</dbReference>
<evidence type="ECO:0000313" key="6">
    <source>
        <dbReference type="EMBL" id="SEI88069.1"/>
    </source>
</evidence>
<dbReference type="GO" id="GO:1902201">
    <property type="term" value="P:negative regulation of bacterial-type flagellum-dependent cell motility"/>
    <property type="evidence" value="ECO:0007669"/>
    <property type="project" value="TreeGrafter"/>
</dbReference>
<accession>A0A1H6U6V0</accession>
<dbReference type="InterPro" id="IPR050469">
    <property type="entry name" value="Diguanylate_Cyclase"/>
</dbReference>
<name>A0A1H6U6V0_9GAMM</name>
<dbReference type="InterPro" id="IPR029787">
    <property type="entry name" value="Nucleotide_cyclase"/>
</dbReference>
<dbReference type="NCBIfam" id="TIGR00254">
    <property type="entry name" value="GGDEF"/>
    <property type="match status" value="1"/>
</dbReference>
<dbReference type="PANTHER" id="PTHR45138">
    <property type="entry name" value="REGULATORY COMPONENTS OF SENSORY TRANSDUCTION SYSTEM"/>
    <property type="match status" value="1"/>
</dbReference>
<dbReference type="EMBL" id="FNYH01000015">
    <property type="protein sequence ID" value="SEI88069.1"/>
    <property type="molecule type" value="Genomic_DNA"/>
</dbReference>
<keyword evidence="4" id="KW-0472">Membrane</keyword>
<reference evidence="7" key="1">
    <citation type="submission" date="2016-10" db="EMBL/GenBank/DDBJ databases">
        <authorList>
            <person name="Varghese N."/>
            <person name="Submissions S."/>
        </authorList>
    </citation>
    <scope>NUCLEOTIDE SEQUENCE [LARGE SCALE GENOMIC DNA]</scope>
    <source>
        <strain evidence="7">DSM 7165</strain>
    </source>
</reference>
<dbReference type="Gene3D" id="3.40.190.10">
    <property type="entry name" value="Periplasmic binding protein-like II"/>
    <property type="match status" value="2"/>
</dbReference>
<proteinExistence type="predicted"/>
<dbReference type="SMART" id="SM00267">
    <property type="entry name" value="GGDEF"/>
    <property type="match status" value="1"/>
</dbReference>
<evidence type="ECO:0000259" key="5">
    <source>
        <dbReference type="PROSITE" id="PS50887"/>
    </source>
</evidence>
<comment type="catalytic activity">
    <reaction evidence="3">
        <text>2 GTP = 3',3'-c-di-GMP + 2 diphosphate</text>
        <dbReference type="Rhea" id="RHEA:24898"/>
        <dbReference type="ChEBI" id="CHEBI:33019"/>
        <dbReference type="ChEBI" id="CHEBI:37565"/>
        <dbReference type="ChEBI" id="CHEBI:58805"/>
        <dbReference type="EC" id="2.7.7.65"/>
    </reaction>
</comment>
<keyword evidence="4" id="KW-1133">Transmembrane helix</keyword>
<dbReference type="GO" id="GO:0043709">
    <property type="term" value="P:cell adhesion involved in single-species biofilm formation"/>
    <property type="evidence" value="ECO:0007669"/>
    <property type="project" value="TreeGrafter"/>
</dbReference>
<evidence type="ECO:0000256" key="1">
    <source>
        <dbReference type="ARBA" id="ARBA00001946"/>
    </source>
</evidence>
<feature type="domain" description="GGDEF" evidence="5">
    <location>
        <begin position="415"/>
        <end position="546"/>
    </location>
</feature>
<dbReference type="GO" id="GO:0005886">
    <property type="term" value="C:plasma membrane"/>
    <property type="evidence" value="ECO:0007669"/>
    <property type="project" value="TreeGrafter"/>
</dbReference>
<dbReference type="FunFam" id="3.30.70.270:FF:000001">
    <property type="entry name" value="Diguanylate cyclase domain protein"/>
    <property type="match status" value="1"/>
</dbReference>
<dbReference type="Proteomes" id="UP000242999">
    <property type="component" value="Unassembled WGS sequence"/>
</dbReference>